<evidence type="ECO:0000313" key="2">
    <source>
        <dbReference type="Proteomes" id="UP000247540"/>
    </source>
</evidence>
<dbReference type="RefSeq" id="WP_324998170.1">
    <property type="nucleotide sequence ID" value="NZ_QJTC01000006.1"/>
</dbReference>
<dbReference type="NCBIfam" id="TIGR02532">
    <property type="entry name" value="IV_pilin_GFxxxE"/>
    <property type="match status" value="1"/>
</dbReference>
<reference evidence="1 2" key="1">
    <citation type="submission" date="2018-06" db="EMBL/GenBank/DDBJ databases">
        <title>Genomic Encyclopedia of Type Strains, Phase III (KMG-III): the genomes of soil and plant-associated and newly described type strains.</title>
        <authorList>
            <person name="Whitman W."/>
        </authorList>
    </citation>
    <scope>NUCLEOTIDE SEQUENCE [LARGE SCALE GENOMIC DNA]</scope>
    <source>
        <strain evidence="1 2">CECT 7646</strain>
    </source>
</reference>
<dbReference type="InterPro" id="IPR032092">
    <property type="entry name" value="PilW"/>
</dbReference>
<sequence length="338" mass="35670">MMQQPSALRRSRGMTLIELMVAMSIGLVIALAAMAALSVARRGFTTVDSASQLRDNARYTRDILNRLIVQAGFVGVKYSTLSRKNDANLDPNPPPNIYGFNNAKPDVSNGLTASTASGVVNNSDVLILRYQAEVGVPTASGAAVVDQSMVTCSGDTPGAAPSNRDNRMVSILYVGTGSSGEPALMCNDANDDSASITKPGQPLVEGVESFQVLYGIDGVTPGAPTPKTVTVGGVTMPNKPNIADRYLRADQLTVTSGTPASNQIETYNNWRRVRSIRLGIVLRGAPNSAQESSTPAMNPFGAAANLGDNATILPAGTDGRLRQSITFTVHLRNYQDLI</sequence>
<dbReference type="PROSITE" id="PS00409">
    <property type="entry name" value="PROKAR_NTER_METHYL"/>
    <property type="match status" value="1"/>
</dbReference>
<comment type="caution">
    <text evidence="1">The sequence shown here is derived from an EMBL/GenBank/DDBJ whole genome shotgun (WGS) entry which is preliminary data.</text>
</comment>
<dbReference type="Proteomes" id="UP000247540">
    <property type="component" value="Unassembled WGS sequence"/>
</dbReference>
<dbReference type="GO" id="GO:0043683">
    <property type="term" value="P:type IV pilus assembly"/>
    <property type="evidence" value="ECO:0007669"/>
    <property type="project" value="InterPro"/>
</dbReference>
<proteinExistence type="predicted"/>
<keyword evidence="2" id="KW-1185">Reference proteome</keyword>
<organism evidence="1 2">
    <name type="scientific">Xylophilus ampelinus</name>
    <dbReference type="NCBI Taxonomy" id="54067"/>
    <lineage>
        <taxon>Bacteria</taxon>
        <taxon>Pseudomonadati</taxon>
        <taxon>Pseudomonadota</taxon>
        <taxon>Betaproteobacteria</taxon>
        <taxon>Burkholderiales</taxon>
        <taxon>Xylophilus</taxon>
    </lineage>
</organism>
<dbReference type="Pfam" id="PF16074">
    <property type="entry name" value="PilW"/>
    <property type="match status" value="1"/>
</dbReference>
<dbReference type="InterPro" id="IPR012902">
    <property type="entry name" value="N_methyl_site"/>
</dbReference>
<dbReference type="EMBL" id="QJTC01000006">
    <property type="protein sequence ID" value="PYE78609.1"/>
    <property type="molecule type" value="Genomic_DNA"/>
</dbReference>
<protein>
    <submittedName>
        <fullName evidence="1">Type IV pilus assembly protein PilW</fullName>
    </submittedName>
</protein>
<evidence type="ECO:0000313" key="1">
    <source>
        <dbReference type="EMBL" id="PYE78609.1"/>
    </source>
</evidence>
<gene>
    <name evidence="1" type="ORF">DFQ15_106117</name>
</gene>
<dbReference type="Pfam" id="PF07963">
    <property type="entry name" value="N_methyl"/>
    <property type="match status" value="1"/>
</dbReference>
<name>A0A318SMP6_9BURK</name>
<accession>A0A318SMP6</accession>
<dbReference type="AlphaFoldDB" id="A0A318SMP6"/>